<evidence type="ECO:0000256" key="6">
    <source>
        <dbReference type="PROSITE-ProRule" id="PRU01211"/>
    </source>
</evidence>
<comment type="caution">
    <text evidence="6">Lacks conserved residue(s) required for the propagation of feature annotation.</text>
</comment>
<dbReference type="PROSITE" id="PS01186">
    <property type="entry name" value="EGF_2"/>
    <property type="match status" value="1"/>
</dbReference>
<evidence type="ECO:0000313" key="9">
    <source>
        <dbReference type="Proteomes" id="UP000230423"/>
    </source>
</evidence>
<keyword evidence="1" id="KW-0645">Protease</keyword>
<dbReference type="EMBL" id="KZ346337">
    <property type="protein sequence ID" value="PIO70253.1"/>
    <property type="molecule type" value="Genomic_DNA"/>
</dbReference>
<keyword evidence="4" id="KW-0862">Zinc</keyword>
<dbReference type="PANTHER" id="PTHR10127:SF780">
    <property type="entry name" value="METALLOENDOPEPTIDASE"/>
    <property type="match status" value="1"/>
</dbReference>
<evidence type="ECO:0000256" key="4">
    <source>
        <dbReference type="ARBA" id="ARBA00022833"/>
    </source>
</evidence>
<feature type="non-terminal residue" evidence="8">
    <location>
        <position position="155"/>
    </location>
</feature>
<proteinExistence type="predicted"/>
<keyword evidence="2" id="KW-0479">Metal-binding</keyword>
<reference evidence="8 9" key="1">
    <citation type="submission" date="2015-09" db="EMBL/GenBank/DDBJ databases">
        <title>Draft genome of the parasitic nematode Teladorsagia circumcincta isolate WARC Sus (inbred).</title>
        <authorList>
            <person name="Mitreva M."/>
        </authorList>
    </citation>
    <scope>NUCLEOTIDE SEQUENCE [LARGE SCALE GENOMIC DNA]</scope>
    <source>
        <strain evidence="8 9">S</strain>
    </source>
</reference>
<name>A0A2G9UJC8_TELCI</name>
<evidence type="ECO:0000259" key="7">
    <source>
        <dbReference type="PROSITE" id="PS51864"/>
    </source>
</evidence>
<gene>
    <name evidence="8" type="ORF">TELCIR_07905</name>
</gene>
<protein>
    <recommendedName>
        <fullName evidence="7">Peptidase M12A domain-containing protein</fullName>
    </recommendedName>
</protein>
<evidence type="ECO:0000313" key="8">
    <source>
        <dbReference type="EMBL" id="PIO70253.1"/>
    </source>
</evidence>
<dbReference type="GO" id="GO:0004222">
    <property type="term" value="F:metalloendopeptidase activity"/>
    <property type="evidence" value="ECO:0007669"/>
    <property type="project" value="InterPro"/>
</dbReference>
<dbReference type="PROSITE" id="PS51864">
    <property type="entry name" value="ASTACIN"/>
    <property type="match status" value="1"/>
</dbReference>
<accession>A0A2G9UJC8</accession>
<evidence type="ECO:0000256" key="1">
    <source>
        <dbReference type="ARBA" id="ARBA00022670"/>
    </source>
</evidence>
<feature type="domain" description="Peptidase M12A" evidence="7">
    <location>
        <begin position="1"/>
        <end position="32"/>
    </location>
</feature>
<dbReference type="InterPro" id="IPR000742">
    <property type="entry name" value="EGF"/>
</dbReference>
<dbReference type="Proteomes" id="UP000230423">
    <property type="component" value="Unassembled WGS sequence"/>
</dbReference>
<keyword evidence="9" id="KW-1185">Reference proteome</keyword>
<dbReference type="GO" id="GO:0046872">
    <property type="term" value="F:metal ion binding"/>
    <property type="evidence" value="ECO:0007669"/>
    <property type="project" value="UniProtKB-KW"/>
</dbReference>
<evidence type="ECO:0000256" key="3">
    <source>
        <dbReference type="ARBA" id="ARBA00022801"/>
    </source>
</evidence>
<sequence>MVAKDALYTQTLGSLLVSFYDILMMNELYNCTGRCKKEDSKKCRNHGFAHPRDCSKCICPSGYGGDFCDKRPDICGQELNATRNWTRLITANSSNMTAGDEDGYKKCVYWLLRHINLSITSAAVIDNGGRIYGKKKEVPRTFEKGNGNFQANINK</sequence>
<dbReference type="PANTHER" id="PTHR10127">
    <property type="entry name" value="DISCOIDIN, CUB, EGF, LAMININ , AND ZINC METALLOPROTEASE DOMAIN CONTAINING"/>
    <property type="match status" value="1"/>
</dbReference>
<dbReference type="InterPro" id="IPR001506">
    <property type="entry name" value="Peptidase_M12A"/>
</dbReference>
<keyword evidence="3" id="KW-0378">Hydrolase</keyword>
<keyword evidence="5" id="KW-0482">Metalloprotease</keyword>
<evidence type="ECO:0000256" key="5">
    <source>
        <dbReference type="ARBA" id="ARBA00023049"/>
    </source>
</evidence>
<organism evidence="8 9">
    <name type="scientific">Teladorsagia circumcincta</name>
    <name type="common">Brown stomach worm</name>
    <name type="synonym">Ostertagia circumcincta</name>
    <dbReference type="NCBI Taxonomy" id="45464"/>
    <lineage>
        <taxon>Eukaryota</taxon>
        <taxon>Metazoa</taxon>
        <taxon>Ecdysozoa</taxon>
        <taxon>Nematoda</taxon>
        <taxon>Chromadorea</taxon>
        <taxon>Rhabditida</taxon>
        <taxon>Rhabditina</taxon>
        <taxon>Rhabditomorpha</taxon>
        <taxon>Strongyloidea</taxon>
        <taxon>Trichostrongylidae</taxon>
        <taxon>Teladorsagia</taxon>
    </lineage>
</organism>
<dbReference type="GO" id="GO:0006508">
    <property type="term" value="P:proteolysis"/>
    <property type="evidence" value="ECO:0007669"/>
    <property type="project" value="UniProtKB-KW"/>
</dbReference>
<dbReference type="AlphaFoldDB" id="A0A2G9UJC8"/>
<dbReference type="OrthoDB" id="5776712at2759"/>
<evidence type="ECO:0000256" key="2">
    <source>
        <dbReference type="ARBA" id="ARBA00022723"/>
    </source>
</evidence>